<dbReference type="Proteomes" id="UP000178198">
    <property type="component" value="Chromosome"/>
</dbReference>
<dbReference type="EMBL" id="CP017774">
    <property type="protein sequence ID" value="AOZ98235.1"/>
    <property type="molecule type" value="Genomic_DNA"/>
</dbReference>
<reference evidence="4 5" key="1">
    <citation type="submission" date="2016-10" db="EMBL/GenBank/DDBJ databases">
        <title>Complete Genome Sequence of Flavobacterium sp. PK15.</title>
        <authorList>
            <person name="Ekwe A."/>
            <person name="Kim S.B."/>
        </authorList>
    </citation>
    <scope>NUCLEOTIDE SEQUENCE [LARGE SCALE GENOMIC DNA]</scope>
    <source>
        <strain evidence="4 5">PK15</strain>
    </source>
</reference>
<accession>A0A1D9P7Z4</accession>
<keyword evidence="5" id="KW-1185">Reference proteome</keyword>
<dbReference type="Pfam" id="PF13505">
    <property type="entry name" value="OMP_b-brl"/>
    <property type="match status" value="1"/>
</dbReference>
<evidence type="ECO:0000256" key="1">
    <source>
        <dbReference type="ARBA" id="ARBA00022729"/>
    </source>
</evidence>
<name>A0A1D9P7Z4_9FLAO</name>
<feature type="signal peptide" evidence="2">
    <location>
        <begin position="1"/>
        <end position="22"/>
    </location>
</feature>
<dbReference type="Gene3D" id="2.40.160.20">
    <property type="match status" value="1"/>
</dbReference>
<organism evidence="4 5">
    <name type="scientific">Flavobacterium commune</name>
    <dbReference type="NCBI Taxonomy" id="1306519"/>
    <lineage>
        <taxon>Bacteria</taxon>
        <taxon>Pseudomonadati</taxon>
        <taxon>Bacteroidota</taxon>
        <taxon>Flavobacteriia</taxon>
        <taxon>Flavobacteriales</taxon>
        <taxon>Flavobacteriaceae</taxon>
        <taxon>Flavobacterium</taxon>
    </lineage>
</organism>
<evidence type="ECO:0000256" key="2">
    <source>
        <dbReference type="SAM" id="SignalP"/>
    </source>
</evidence>
<dbReference type="OrthoDB" id="947434at2"/>
<dbReference type="KEGG" id="fcm:BIW12_01595"/>
<keyword evidence="1 2" id="KW-0732">Signal</keyword>
<dbReference type="STRING" id="1306519.BIW12_01595"/>
<proteinExistence type="predicted"/>
<evidence type="ECO:0000313" key="4">
    <source>
        <dbReference type="EMBL" id="AOZ98235.1"/>
    </source>
</evidence>
<dbReference type="AlphaFoldDB" id="A0A1D9P7Z4"/>
<dbReference type="InterPro" id="IPR027385">
    <property type="entry name" value="Beta-barrel_OMP"/>
</dbReference>
<evidence type="ECO:0000259" key="3">
    <source>
        <dbReference type="Pfam" id="PF13505"/>
    </source>
</evidence>
<feature type="domain" description="Outer membrane protein beta-barrel" evidence="3">
    <location>
        <begin position="11"/>
        <end position="168"/>
    </location>
</feature>
<feature type="chain" id="PRO_5009444172" description="Outer membrane protein beta-barrel domain-containing protein" evidence="2">
    <location>
        <begin position="23"/>
        <end position="172"/>
    </location>
</feature>
<evidence type="ECO:0000313" key="5">
    <source>
        <dbReference type="Proteomes" id="UP000178198"/>
    </source>
</evidence>
<gene>
    <name evidence="4" type="ORF">BIW12_01595</name>
</gene>
<sequence>MKKMKKTILSVAAVLAFGFVNAQETKFGLKAGVDFASMRHKFDGVKVSENETGFYAGGFADIAVSDKFHLQPELLYVSVNDINQIQIPVLAKFIVVEDLSLLAGPDFGFLLDAGEGTKTLNFGLDLGLTFDLNENFSLDGKYNLGLSNLIEGGDSDNSSKLSGFFFGLSYKF</sequence>
<protein>
    <recommendedName>
        <fullName evidence="3">Outer membrane protein beta-barrel domain-containing protein</fullName>
    </recommendedName>
</protein>